<dbReference type="InterPro" id="IPR000571">
    <property type="entry name" value="Znf_CCCH"/>
</dbReference>
<feature type="region of interest" description="Disordered" evidence="5">
    <location>
        <begin position="504"/>
        <end position="543"/>
    </location>
</feature>
<dbReference type="SUPFAM" id="SSF90229">
    <property type="entry name" value="CCCH zinc finger"/>
    <property type="match status" value="1"/>
</dbReference>
<dbReference type="GO" id="GO:0008270">
    <property type="term" value="F:zinc ion binding"/>
    <property type="evidence" value="ECO:0007669"/>
    <property type="project" value="UniProtKB-KW"/>
</dbReference>
<feature type="compositionally biased region" description="Polar residues" evidence="5">
    <location>
        <begin position="283"/>
        <end position="294"/>
    </location>
</feature>
<feature type="compositionally biased region" description="Acidic residues" evidence="5">
    <location>
        <begin position="641"/>
        <end position="653"/>
    </location>
</feature>
<feature type="compositionally biased region" description="Basic and acidic residues" evidence="5">
    <location>
        <begin position="338"/>
        <end position="351"/>
    </location>
</feature>
<evidence type="ECO:0000256" key="5">
    <source>
        <dbReference type="SAM" id="MobiDB-lite"/>
    </source>
</evidence>
<name>A0A074RXI2_9AGAM</name>
<accession>A0A074RXI2</accession>
<comment type="caution">
    <text evidence="7">The sequence shown here is derived from an EMBL/GenBank/DDBJ whole genome shotgun (WGS) entry which is preliminary data.</text>
</comment>
<evidence type="ECO:0000256" key="4">
    <source>
        <dbReference type="PROSITE-ProRule" id="PRU00723"/>
    </source>
</evidence>
<dbReference type="PROSITE" id="PS50103">
    <property type="entry name" value="ZF_C3H1"/>
    <property type="match status" value="2"/>
</dbReference>
<dbReference type="GO" id="GO:0061630">
    <property type="term" value="F:ubiquitin protein ligase activity"/>
    <property type="evidence" value="ECO:0007669"/>
    <property type="project" value="InterPro"/>
</dbReference>
<keyword evidence="1 4" id="KW-0479">Metal-binding</keyword>
<reference evidence="7 8" key="1">
    <citation type="submission" date="2013-12" db="EMBL/GenBank/DDBJ databases">
        <authorList>
            <person name="Cubeta M."/>
            <person name="Pakala S."/>
            <person name="Fedorova N."/>
            <person name="Thomas E."/>
            <person name="Dean R."/>
            <person name="Jabaji S."/>
            <person name="Neate S."/>
            <person name="Toda T."/>
            <person name="Tavantzis S."/>
            <person name="Vilgalys R."/>
            <person name="Bharathan N."/>
            <person name="Pakala S."/>
            <person name="Losada L.S."/>
            <person name="Zafar N."/>
            <person name="Nierman W."/>
        </authorList>
    </citation>
    <scope>NUCLEOTIDE SEQUENCE [LARGE SCALE GENOMIC DNA]</scope>
    <source>
        <strain evidence="7 8">123E</strain>
    </source>
</reference>
<dbReference type="InterPro" id="IPR045072">
    <property type="entry name" value="MKRN-like"/>
</dbReference>
<feature type="compositionally biased region" description="Low complexity" evidence="5">
    <location>
        <begin position="243"/>
        <end position="254"/>
    </location>
</feature>
<evidence type="ECO:0000256" key="3">
    <source>
        <dbReference type="ARBA" id="ARBA00022833"/>
    </source>
</evidence>
<feature type="compositionally biased region" description="Polar residues" evidence="5">
    <location>
        <begin position="610"/>
        <end position="632"/>
    </location>
</feature>
<keyword evidence="8" id="KW-1185">Reference proteome</keyword>
<dbReference type="HOGENOM" id="CLU_012195_0_0_1"/>
<feature type="domain" description="C3H1-type" evidence="6">
    <location>
        <begin position="61"/>
        <end position="88"/>
    </location>
</feature>
<dbReference type="InterPro" id="IPR036855">
    <property type="entry name" value="Znf_CCCH_sf"/>
</dbReference>
<feature type="compositionally biased region" description="Basic and acidic residues" evidence="5">
    <location>
        <begin position="410"/>
        <end position="424"/>
    </location>
</feature>
<feature type="compositionally biased region" description="Low complexity" evidence="5">
    <location>
        <begin position="595"/>
        <end position="607"/>
    </location>
</feature>
<feature type="compositionally biased region" description="Basic and acidic residues" evidence="5">
    <location>
        <begin position="9"/>
        <end position="21"/>
    </location>
</feature>
<dbReference type="OrthoDB" id="411372at2759"/>
<dbReference type="PANTHER" id="PTHR11224">
    <property type="entry name" value="MAKORIN-RELATED"/>
    <property type="match status" value="1"/>
</dbReference>
<feature type="region of interest" description="Disordered" evidence="5">
    <location>
        <begin position="556"/>
        <end position="653"/>
    </location>
</feature>
<organism evidence="7 8">
    <name type="scientific">Rhizoctonia solani 123E</name>
    <dbReference type="NCBI Taxonomy" id="1423351"/>
    <lineage>
        <taxon>Eukaryota</taxon>
        <taxon>Fungi</taxon>
        <taxon>Dikarya</taxon>
        <taxon>Basidiomycota</taxon>
        <taxon>Agaricomycotina</taxon>
        <taxon>Agaricomycetes</taxon>
        <taxon>Cantharellales</taxon>
        <taxon>Ceratobasidiaceae</taxon>
        <taxon>Rhizoctonia</taxon>
    </lineage>
</organism>
<dbReference type="Gene3D" id="4.10.1000.10">
    <property type="entry name" value="Zinc finger, CCCH-type"/>
    <property type="match status" value="1"/>
</dbReference>
<proteinExistence type="predicted"/>
<dbReference type="SMART" id="SM00356">
    <property type="entry name" value="ZnF_C3H1"/>
    <property type="match status" value="2"/>
</dbReference>
<feature type="zinc finger region" description="C3H1-type" evidence="4">
    <location>
        <begin position="31"/>
        <end position="58"/>
    </location>
</feature>
<dbReference type="STRING" id="1423351.A0A074RXI2"/>
<dbReference type="GO" id="GO:0000209">
    <property type="term" value="P:protein polyubiquitination"/>
    <property type="evidence" value="ECO:0007669"/>
    <property type="project" value="InterPro"/>
</dbReference>
<evidence type="ECO:0000256" key="2">
    <source>
        <dbReference type="ARBA" id="ARBA00022771"/>
    </source>
</evidence>
<feature type="compositionally biased region" description="Low complexity" evidence="5">
    <location>
        <begin position="303"/>
        <end position="316"/>
    </location>
</feature>
<feature type="compositionally biased region" description="Acidic residues" evidence="5">
    <location>
        <begin position="352"/>
        <end position="361"/>
    </location>
</feature>
<evidence type="ECO:0000256" key="1">
    <source>
        <dbReference type="ARBA" id="ARBA00022723"/>
    </source>
</evidence>
<evidence type="ECO:0000313" key="8">
    <source>
        <dbReference type="Proteomes" id="UP000027456"/>
    </source>
</evidence>
<feature type="compositionally biased region" description="Basic and acidic residues" evidence="5">
    <location>
        <begin position="123"/>
        <end position="145"/>
    </location>
</feature>
<evidence type="ECO:0000259" key="6">
    <source>
        <dbReference type="PROSITE" id="PS50103"/>
    </source>
</evidence>
<protein>
    <recommendedName>
        <fullName evidence="6">C3H1-type domain-containing protein</fullName>
    </recommendedName>
</protein>
<dbReference type="PANTHER" id="PTHR11224:SF10">
    <property type="entry name" value="IP09428P-RELATED"/>
    <property type="match status" value="1"/>
</dbReference>
<gene>
    <name evidence="7" type="ORF">V565_057820</name>
</gene>
<dbReference type="Proteomes" id="UP000027456">
    <property type="component" value="Unassembled WGS sequence"/>
</dbReference>
<keyword evidence="2 4" id="KW-0863">Zinc-finger</keyword>
<feature type="region of interest" description="Disordered" evidence="5">
    <location>
        <begin position="92"/>
        <end position="458"/>
    </location>
</feature>
<evidence type="ECO:0000313" key="7">
    <source>
        <dbReference type="EMBL" id="KEP51654.1"/>
    </source>
</evidence>
<feature type="compositionally biased region" description="Polar residues" evidence="5">
    <location>
        <begin position="427"/>
        <end position="439"/>
    </location>
</feature>
<dbReference type="AlphaFoldDB" id="A0A074RXI2"/>
<feature type="region of interest" description="Disordered" evidence="5">
    <location>
        <begin position="1"/>
        <end position="31"/>
    </location>
</feature>
<feature type="domain" description="C3H1-type" evidence="6">
    <location>
        <begin position="31"/>
        <end position="58"/>
    </location>
</feature>
<dbReference type="EMBL" id="AZST01000152">
    <property type="protein sequence ID" value="KEP51654.1"/>
    <property type="molecule type" value="Genomic_DNA"/>
</dbReference>
<sequence>MPTPSPANKPEESAAEKDKAGKGKGSAKSKDLSHVPCKFFRVGGCTAGPACPFSHHVAEPGETKNVCTWFVKGSCKFGHKCALAHVLPGQPLSMDKRNKRAAQTAAGKGGENKASDKAGASQSRERNRRTGPDGEHGSKPRERKGTLLGTPPPGIGIGSKAPISISKATPTPATLSGPAITDDFDELTATPRQPPPRQFSPVASVAAPLADHNNPQAAGLNGAQSAAIPTEPRRPSPLPLSRPPGSFSSGRLSRNNVSVDFGPVGSPPAASPGQSGLIPSHATRPSINGFSVGTSPPVRGENPAPFGSSPFSAPGSKSLFLSYSLDEHGRQTAPFDPQWDKQRTIKPRDLDNAVDDEDLEEFLPSSLTDLLSPGERERRMSRTRHGARPSVDNHLFSRSVPSSNMLDLKSLWDEQNKPRGRDADSSLPPNSQMRGTSQGRYGEDARSTSSSLMGTSNVSAGFLGQRSLGGPAGMRPVVAQSYDNNAPAVPDFTLSASIDPVSTLGAMQSRPIPGGQKVDLSSALSPSTRALRDHAPGQSLPQGLAAGLSRLHLVPAASPNGQYDWSPDGPRLGSTPRVYDPFSFEDPPRPMFSTLNNLSNPSPSDLPISRTPSSSNAVLSPPANQRLHSGNTWGHPKATNDDDDLFAMDEALE</sequence>
<feature type="compositionally biased region" description="Polar residues" evidence="5">
    <location>
        <begin position="447"/>
        <end position="458"/>
    </location>
</feature>
<feature type="zinc finger region" description="C3H1-type" evidence="4">
    <location>
        <begin position="61"/>
        <end position="88"/>
    </location>
</feature>
<keyword evidence="3 4" id="KW-0862">Zinc</keyword>